<dbReference type="AlphaFoldDB" id="A0ABC8URM4"/>
<dbReference type="Pfam" id="PF13915">
    <property type="entry name" value="DUF4210"/>
    <property type="match status" value="1"/>
</dbReference>
<dbReference type="Proteomes" id="UP001642360">
    <property type="component" value="Unassembled WGS sequence"/>
</dbReference>
<dbReference type="InterPro" id="IPR051506">
    <property type="entry name" value="ATOS_Transcription_Regulators"/>
</dbReference>
<name>A0ABC8URM4_9AQUA</name>
<dbReference type="InterPro" id="IPR033473">
    <property type="entry name" value="Atos-like_C"/>
</dbReference>
<dbReference type="PANTHER" id="PTHR13199">
    <property type="entry name" value="GH03947P"/>
    <property type="match status" value="1"/>
</dbReference>
<evidence type="ECO:0000256" key="1">
    <source>
        <dbReference type="SAM" id="MobiDB-lite"/>
    </source>
</evidence>
<sequence>MGLPQISSRRTSEEDSGSLSTFVQSLPRSSGMSTCDLDEMQVGSLRTRDSVCSSLGDFQRKTSLELSKSPDILFHKRTINVTTNDHDPTLGFKDNKVELLTSKAGRNIQKPVSRIVGFESGRKGEFVDGIVGVSTNHVRPSMIGMSINESESRRLLVRKRLLSPLNGMFFPDQFSGDPLNIGCSSFSISSQATSDDYSVSMVQDYKKANIGSKNHFTTPISSVSHCSEYGMLYGYSRTASIFCTDGPLLEDKELLPHTCLSSPRLGPLRESSKSRTQDGSMPIPARKVILPSLSLSPLGPRFSEKMKSARESRKVWRETEGGYLTFKNVQQSLDENISGIIFASEEEDFRITSKSLDDIDFLHKEIESSSPENNTGKCWPFCLGLANAPHCMKLGKSLRGLPIRRSLVGSFEESLLSGRLSSGKLSQRIDGFLAVLNITGGSFSPKSQKLPFAVTSVDGDSYLLYYASIDLAGNPPSNKCSSQNLKRGLINHDSQSAKSRLRIPVKGRIQLVLSNPEKTPLHTFFCNYDLSDMPAGTKTFLRQKVTLASSGPTPTHGRGEQKKFDMKYEDKATLVPERSHADQIVDGVEGSGSNACHITDDKGFRWVDLYCENDRKPEYSFSKCNGYTTSVGSLRYALHIRFLCPSPKKCSRSAQRCKSEPLSAPQSNSLDNGGERRFYLYNDLKVVFPQRHSDADEGKLNVEYHFPEDPKYFDISC</sequence>
<protein>
    <recommendedName>
        <fullName evidence="2">Atos-like conserved domain-containing protein</fullName>
    </recommendedName>
</protein>
<feature type="domain" description="Atos-like conserved" evidence="2">
    <location>
        <begin position="407"/>
        <end position="466"/>
    </location>
</feature>
<feature type="region of interest" description="Disordered" evidence="1">
    <location>
        <begin position="1"/>
        <end position="30"/>
    </location>
</feature>
<keyword evidence="4" id="KW-1185">Reference proteome</keyword>
<dbReference type="EMBL" id="CAUOFW020008725">
    <property type="protein sequence ID" value="CAK9183701.1"/>
    <property type="molecule type" value="Genomic_DNA"/>
</dbReference>
<evidence type="ECO:0000313" key="3">
    <source>
        <dbReference type="EMBL" id="CAK9183701.1"/>
    </source>
</evidence>
<feature type="compositionally biased region" description="Polar residues" evidence="1">
    <location>
        <begin position="17"/>
        <end position="30"/>
    </location>
</feature>
<reference evidence="3 4" key="1">
    <citation type="submission" date="2024-02" db="EMBL/GenBank/DDBJ databases">
        <authorList>
            <person name="Vignale AGUSTIN F."/>
            <person name="Sosa J E."/>
            <person name="Modenutti C."/>
        </authorList>
    </citation>
    <scope>NUCLEOTIDE SEQUENCE [LARGE SCALE GENOMIC DNA]</scope>
</reference>
<evidence type="ECO:0000313" key="4">
    <source>
        <dbReference type="Proteomes" id="UP001642360"/>
    </source>
</evidence>
<evidence type="ECO:0000259" key="2">
    <source>
        <dbReference type="SMART" id="SM01177"/>
    </source>
</evidence>
<proteinExistence type="predicted"/>
<organism evidence="3 4">
    <name type="scientific">Ilex paraguariensis</name>
    <name type="common">yerba mate</name>
    <dbReference type="NCBI Taxonomy" id="185542"/>
    <lineage>
        <taxon>Eukaryota</taxon>
        <taxon>Viridiplantae</taxon>
        <taxon>Streptophyta</taxon>
        <taxon>Embryophyta</taxon>
        <taxon>Tracheophyta</taxon>
        <taxon>Spermatophyta</taxon>
        <taxon>Magnoliopsida</taxon>
        <taxon>eudicotyledons</taxon>
        <taxon>Gunneridae</taxon>
        <taxon>Pentapetalae</taxon>
        <taxon>asterids</taxon>
        <taxon>campanulids</taxon>
        <taxon>Aquifoliales</taxon>
        <taxon>Aquifoliaceae</taxon>
        <taxon>Ilex</taxon>
    </lineage>
</organism>
<dbReference type="Pfam" id="PF13889">
    <property type="entry name" value="Chromosome_seg"/>
    <property type="match status" value="1"/>
</dbReference>
<comment type="caution">
    <text evidence="3">The sequence shown here is derived from an EMBL/GenBank/DDBJ whole genome shotgun (WGS) entry which is preliminary data.</text>
</comment>
<gene>
    <name evidence="3" type="ORF">ILEXP_LOCUS53989</name>
</gene>
<dbReference type="PANTHER" id="PTHR13199:SF23">
    <property type="entry name" value="MEIOSIS CHROMOSOME SEGREGATION FAMILY PROTEIN"/>
    <property type="match status" value="1"/>
</dbReference>
<dbReference type="InterPro" id="IPR025261">
    <property type="entry name" value="Atos-like_cons_dom"/>
</dbReference>
<accession>A0ABC8URM4</accession>
<dbReference type="SMART" id="SM01177">
    <property type="entry name" value="DUF4210"/>
    <property type="match status" value="1"/>
</dbReference>